<feature type="transmembrane region" description="Helical" evidence="7">
    <location>
        <begin position="7"/>
        <end position="22"/>
    </location>
</feature>
<evidence type="ECO:0000313" key="10">
    <source>
        <dbReference type="Proteomes" id="UP000594975"/>
    </source>
</evidence>
<evidence type="ECO:0000313" key="9">
    <source>
        <dbReference type="EMBL" id="QPT54690.1"/>
    </source>
</evidence>
<dbReference type="InterPro" id="IPR036259">
    <property type="entry name" value="MFS_trans_sf"/>
</dbReference>
<dbReference type="AlphaFoldDB" id="A0A7T3CIA3"/>
<proteinExistence type="predicted"/>
<dbReference type="CDD" id="cd06173">
    <property type="entry name" value="MFS_MefA_like"/>
    <property type="match status" value="1"/>
</dbReference>
<dbReference type="PANTHER" id="PTHR23513">
    <property type="entry name" value="INTEGRAL MEMBRANE EFFLUX PROTEIN-RELATED"/>
    <property type="match status" value="1"/>
</dbReference>
<dbReference type="Proteomes" id="UP000594975">
    <property type="component" value="Chromosome"/>
</dbReference>
<evidence type="ECO:0000256" key="3">
    <source>
        <dbReference type="ARBA" id="ARBA00022475"/>
    </source>
</evidence>
<gene>
    <name evidence="9" type="ORF">I6G21_06190</name>
</gene>
<keyword evidence="5 7" id="KW-1133">Transmembrane helix</keyword>
<feature type="transmembrane region" description="Helical" evidence="7">
    <location>
        <begin position="166"/>
        <end position="185"/>
    </location>
</feature>
<sequence length="434" mass="47067">MRLRNYRIWFAGALVSNVGTWMQRIGQDWLVFNSLSHEDSTAMGIVTALQFVPQLFLAPYAGVLADRLDRRRVLFWTQGAQALLGLGLGLLVLSGHAQIWHVYIFALALGVVTALDTPVRQTFVSNLVPDRDLPNAVALNSTSFNVARMLGPAVAGVLVAAVGPGWVFLINTVTFLAMILAIARIDVARLRPMPRVSREDTRMREGLAYIRRRPDILAVIIGAFLVGTFGMNSAINIAAMATSEFGYGADQFGFLSSTMAIGSVTGTLMAARRDRPRLRFIFGSAGAFGLTCLAGALAPNVIVFAVVLVPMGLAALTFITSANAYVQVTTRPSMRGRVLSIYMAVFLGGTPIGAPLVGLVNDVMGARWGLGVAVVAGLLTALVGLVWYWRSQELHLTFDRSRRGFWRVERDEEEPELGPATHPITAALEIQEPR</sequence>
<feature type="transmembrane region" description="Helical" evidence="7">
    <location>
        <begin position="278"/>
        <end position="296"/>
    </location>
</feature>
<dbReference type="SUPFAM" id="SSF103473">
    <property type="entry name" value="MFS general substrate transporter"/>
    <property type="match status" value="1"/>
</dbReference>
<feature type="transmembrane region" description="Helical" evidence="7">
    <location>
        <begin position="216"/>
        <end position="240"/>
    </location>
</feature>
<dbReference type="Pfam" id="PF05977">
    <property type="entry name" value="MFS_3"/>
    <property type="match status" value="1"/>
</dbReference>
<dbReference type="GO" id="GO:0022857">
    <property type="term" value="F:transmembrane transporter activity"/>
    <property type="evidence" value="ECO:0007669"/>
    <property type="project" value="InterPro"/>
</dbReference>
<organism evidence="9 10">
    <name type="scientific">Rothia kristinae</name>
    <dbReference type="NCBI Taxonomy" id="37923"/>
    <lineage>
        <taxon>Bacteria</taxon>
        <taxon>Bacillati</taxon>
        <taxon>Actinomycetota</taxon>
        <taxon>Actinomycetes</taxon>
        <taxon>Micrococcales</taxon>
        <taxon>Micrococcaceae</taxon>
        <taxon>Rothia</taxon>
    </lineage>
</organism>
<comment type="subcellular location">
    <subcellularLocation>
        <location evidence="1">Cell membrane</location>
        <topology evidence="1">Multi-pass membrane protein</topology>
    </subcellularLocation>
</comment>
<evidence type="ECO:0000256" key="6">
    <source>
        <dbReference type="ARBA" id="ARBA00023136"/>
    </source>
</evidence>
<dbReference type="GO" id="GO:0005886">
    <property type="term" value="C:plasma membrane"/>
    <property type="evidence" value="ECO:0007669"/>
    <property type="project" value="UniProtKB-SubCell"/>
</dbReference>
<dbReference type="KEGG" id="rkr:I6G21_06190"/>
<feature type="transmembrane region" description="Helical" evidence="7">
    <location>
        <begin position="338"/>
        <end position="360"/>
    </location>
</feature>
<keyword evidence="6 7" id="KW-0472">Membrane</keyword>
<reference evidence="9 10" key="1">
    <citation type="submission" date="2020-12" db="EMBL/GenBank/DDBJ databases">
        <title>FDA dAtabase for Regulatory Grade micrObial Sequences (FDA-ARGOS): Supporting development and validation of Infectious Disease Dx tests.</title>
        <authorList>
            <person name="Sproer C."/>
            <person name="Gronow S."/>
            <person name="Severitt S."/>
            <person name="Schroder I."/>
            <person name="Tallon L."/>
            <person name="Sadzewicz L."/>
            <person name="Zhao X."/>
            <person name="Boylan J."/>
            <person name="Ott S."/>
            <person name="Bowen H."/>
            <person name="Vavikolanu K."/>
            <person name="Mehta A."/>
            <person name="Aluvathingal J."/>
            <person name="Nadendla S."/>
            <person name="Lowell S."/>
            <person name="Myers T."/>
            <person name="Yan Y."/>
            <person name="Sichtig H."/>
        </authorList>
    </citation>
    <scope>NUCLEOTIDE SEQUENCE [LARGE SCALE GENOMIC DNA]</scope>
    <source>
        <strain evidence="9 10">FDAARGOS_864</strain>
    </source>
</reference>
<keyword evidence="2" id="KW-0813">Transport</keyword>
<protein>
    <submittedName>
        <fullName evidence="9">MFS transporter</fullName>
    </submittedName>
</protein>
<evidence type="ECO:0000259" key="8">
    <source>
        <dbReference type="PROSITE" id="PS50850"/>
    </source>
</evidence>
<evidence type="ECO:0000256" key="4">
    <source>
        <dbReference type="ARBA" id="ARBA00022692"/>
    </source>
</evidence>
<accession>A0A7T3CIA3</accession>
<keyword evidence="3" id="KW-1003">Cell membrane</keyword>
<dbReference type="PROSITE" id="PS50850">
    <property type="entry name" value="MFS"/>
    <property type="match status" value="1"/>
</dbReference>
<dbReference type="InterPro" id="IPR010290">
    <property type="entry name" value="TM_effector"/>
</dbReference>
<feature type="transmembrane region" description="Helical" evidence="7">
    <location>
        <begin position="252"/>
        <end position="271"/>
    </location>
</feature>
<feature type="domain" description="Major facilitator superfamily (MFS) profile" evidence="8">
    <location>
        <begin position="1"/>
        <end position="395"/>
    </location>
</feature>
<evidence type="ECO:0000256" key="2">
    <source>
        <dbReference type="ARBA" id="ARBA00022448"/>
    </source>
</evidence>
<evidence type="ECO:0000256" key="7">
    <source>
        <dbReference type="SAM" id="Phobius"/>
    </source>
</evidence>
<dbReference type="InterPro" id="IPR020846">
    <property type="entry name" value="MFS_dom"/>
</dbReference>
<dbReference type="Gene3D" id="1.20.1250.20">
    <property type="entry name" value="MFS general substrate transporter like domains"/>
    <property type="match status" value="1"/>
</dbReference>
<dbReference type="EMBL" id="CP065738">
    <property type="protein sequence ID" value="QPT54690.1"/>
    <property type="molecule type" value="Genomic_DNA"/>
</dbReference>
<keyword evidence="4 7" id="KW-0812">Transmembrane</keyword>
<dbReference type="PANTHER" id="PTHR23513:SF11">
    <property type="entry name" value="STAPHYLOFERRIN A TRANSPORTER"/>
    <property type="match status" value="1"/>
</dbReference>
<feature type="transmembrane region" description="Helical" evidence="7">
    <location>
        <begin position="302"/>
        <end position="326"/>
    </location>
</feature>
<feature type="transmembrane region" description="Helical" evidence="7">
    <location>
        <begin position="42"/>
        <end position="61"/>
    </location>
</feature>
<name>A0A7T3CIA3_9MICC</name>
<evidence type="ECO:0000256" key="1">
    <source>
        <dbReference type="ARBA" id="ARBA00004651"/>
    </source>
</evidence>
<evidence type="ECO:0000256" key="5">
    <source>
        <dbReference type="ARBA" id="ARBA00022989"/>
    </source>
</evidence>
<feature type="transmembrane region" description="Helical" evidence="7">
    <location>
        <begin position="366"/>
        <end position="389"/>
    </location>
</feature>